<sequence length="121" mass="12215">GTSEAVALAGNSSAGSSGTNLRFLTFGGRGSRASTEAVVRAAGVWMSETFSITASSSSSSGCTFLRLGAFFSAPGSESGSAVRFLDFFGVLPLLATSLSEDFALPFPLFVVRLAGLVGSST</sequence>
<keyword evidence="3" id="KW-1185">Reference proteome</keyword>
<protein>
    <submittedName>
        <fullName evidence="1">Uncharacterized protein</fullName>
    </submittedName>
</protein>
<evidence type="ECO:0000313" key="2">
    <source>
        <dbReference type="EMBL" id="CAK5271529.1"/>
    </source>
</evidence>
<evidence type="ECO:0000313" key="1">
    <source>
        <dbReference type="EMBL" id="CAK5271195.1"/>
    </source>
</evidence>
<gene>
    <name evidence="1" type="ORF">MYCIT1_LOCUS16093</name>
    <name evidence="2" type="ORF">MYCIT1_LOCUS16623</name>
</gene>
<proteinExistence type="predicted"/>
<feature type="non-terminal residue" evidence="1">
    <location>
        <position position="121"/>
    </location>
</feature>
<accession>A0AAD2Q384</accession>
<reference evidence="1" key="1">
    <citation type="submission" date="2023-11" db="EMBL/GenBank/DDBJ databases">
        <authorList>
            <person name="De Vega J J."/>
            <person name="De Vega J J."/>
        </authorList>
    </citation>
    <scope>NUCLEOTIDE SEQUENCE</scope>
</reference>
<evidence type="ECO:0000313" key="3">
    <source>
        <dbReference type="Proteomes" id="UP001295794"/>
    </source>
</evidence>
<comment type="caution">
    <text evidence="1">The sequence shown here is derived from an EMBL/GenBank/DDBJ whole genome shotgun (WGS) entry which is preliminary data.</text>
</comment>
<dbReference type="Proteomes" id="UP001295794">
    <property type="component" value="Unassembled WGS sequence"/>
</dbReference>
<organism evidence="1 3">
    <name type="scientific">Mycena citricolor</name>
    <dbReference type="NCBI Taxonomy" id="2018698"/>
    <lineage>
        <taxon>Eukaryota</taxon>
        <taxon>Fungi</taxon>
        <taxon>Dikarya</taxon>
        <taxon>Basidiomycota</taxon>
        <taxon>Agaricomycotina</taxon>
        <taxon>Agaricomycetes</taxon>
        <taxon>Agaricomycetidae</taxon>
        <taxon>Agaricales</taxon>
        <taxon>Marasmiineae</taxon>
        <taxon>Mycenaceae</taxon>
        <taxon>Mycena</taxon>
    </lineage>
</organism>
<dbReference type="EMBL" id="CAVNYO010000169">
    <property type="protein sequence ID" value="CAK5271195.1"/>
    <property type="molecule type" value="Genomic_DNA"/>
</dbReference>
<dbReference type="EMBL" id="CAVNYO010000172">
    <property type="protein sequence ID" value="CAK5271529.1"/>
    <property type="molecule type" value="Genomic_DNA"/>
</dbReference>
<dbReference type="AlphaFoldDB" id="A0AAD2Q384"/>
<name>A0AAD2Q384_9AGAR</name>